<dbReference type="RefSeq" id="YP_010087173.1">
    <property type="nucleotide sequence ID" value="NC_055508.1"/>
</dbReference>
<dbReference type="Proteomes" id="UP000501881">
    <property type="component" value="Segment"/>
</dbReference>
<dbReference type="GeneID" id="65102424"/>
<evidence type="ECO:0000256" key="1">
    <source>
        <dbReference type="SAM" id="Phobius"/>
    </source>
</evidence>
<dbReference type="EMBL" id="MH972568">
    <property type="protein sequence ID" value="AZK31328.1"/>
    <property type="molecule type" value="Viral_cRNA"/>
</dbReference>
<feature type="transmembrane region" description="Helical" evidence="1">
    <location>
        <begin position="20"/>
        <end position="43"/>
    </location>
</feature>
<reference evidence="2" key="1">
    <citation type="journal article" date="2018" name="Viruses">
        <title>Alston Virus, a Novel Paramyxovirus Isolated from Bats Causes Upper Respiratory Tract Infection in Experimentally Challenged Ferrets.</title>
        <authorList>
            <person name="Johnson R.I."/>
            <person name="Tachedjian M."/>
            <person name="Rowe B."/>
            <person name="Clayton B.A."/>
            <person name="Layton R."/>
            <person name="Bergfeld J."/>
            <person name="Wang L.F."/>
            <person name="Marsh G.A."/>
        </authorList>
    </citation>
    <scope>NUCLEOTIDE SEQUENCE [LARGE SCALE GENOMIC DNA]</scope>
    <source>
        <strain evidence="2">Alstonville</strain>
    </source>
</reference>
<accession>A0A3Q8S5R1</accession>
<proteinExistence type="predicted"/>
<dbReference type="KEGG" id="vg:65102424"/>
<protein>
    <submittedName>
        <fullName evidence="2">Short hydrophobic protein</fullName>
    </submittedName>
</protein>
<keyword evidence="1" id="KW-0472">Membrane</keyword>
<organism evidence="2">
    <name type="scientific">Alston virus</name>
    <dbReference type="NCBI Taxonomy" id="2495433"/>
    <lineage>
        <taxon>Viruses</taxon>
        <taxon>Riboviria</taxon>
        <taxon>Orthornavirae</taxon>
        <taxon>Negarnaviricota</taxon>
        <taxon>Haploviricotina</taxon>
        <taxon>Monjiviricetes</taxon>
        <taxon>Mononegavirales</taxon>
        <taxon>Paramyxoviridae</taxon>
        <taxon>Rubulavirinae</taxon>
        <taxon>Orthorubulavirus</taxon>
        <taxon>Orthorubulavirus sp. 'alstonvillense'</taxon>
    </lineage>
</organism>
<keyword evidence="1" id="KW-0812">Transmembrane</keyword>
<keyword evidence="1" id="KW-1133">Transmembrane helix</keyword>
<gene>
    <name evidence="2" type="primary">SH</name>
</gene>
<name>A0A3Q8S5R1_9MONO</name>
<evidence type="ECO:0000313" key="2">
    <source>
        <dbReference type="EMBL" id="AZK31328.1"/>
    </source>
</evidence>
<sequence>MLSDPESQNSNENTKKAGNFIICLLFIFFLLITFIVPAIRYFLS</sequence>